<dbReference type="InterPro" id="IPR036259">
    <property type="entry name" value="MFS_trans_sf"/>
</dbReference>
<feature type="transmembrane region" description="Helical" evidence="6">
    <location>
        <begin position="411"/>
        <end position="432"/>
    </location>
</feature>
<feature type="transmembrane region" description="Helical" evidence="6">
    <location>
        <begin position="157"/>
        <end position="178"/>
    </location>
</feature>
<gene>
    <name evidence="7" type="ORF">O3P69_017424</name>
</gene>
<dbReference type="GO" id="GO:0022857">
    <property type="term" value="F:transmembrane transporter activity"/>
    <property type="evidence" value="ECO:0007669"/>
    <property type="project" value="InterPro"/>
</dbReference>
<dbReference type="AlphaFoldDB" id="A0AAW0TVR2"/>
<dbReference type="InterPro" id="IPR049680">
    <property type="entry name" value="FLVCR1-2_SLC49-like"/>
</dbReference>
<dbReference type="Pfam" id="PF07690">
    <property type="entry name" value="MFS_1"/>
    <property type="match status" value="1"/>
</dbReference>
<sequence length="555" mass="59490">MSRLVTDMGSMSGDSTSEESVGVMVGGAALQEEGGRGGSPLERSTPHLPANTTYRVYKQRWLVLLTVVVLNISNAGLWINIAPVAYKAAAFFDVNITDVNWFSLVFLFVSIPFCFISTLSVNQLGLKPAIHIGSILNCVGALTRAVATAGFLPTEVVFPLCLTGQVIAAMAQSFLLFIPTKVSQLWFPETSRAISTTILSMSNPLGILVTQVVSPLIVTEKENIPTLNYVFGGIAIFSLLTTLVCVTRSMPPTPPSHSAARGERDRAPYLQQLKETFTSVPYLLLLLALGCGVALFSSLATVTQQILCPLGYNDLFSGVAMAVMILCGFVGSAVTGVAADRTKAFTPITKLFYGCAAIFAIFMMEMFLVPGQPALVTISCGLFGFFGVGVYPIGLELAVEATFPVEETISTAFIFMSGQAQGAIIIAMVTLLSRDQLAKYAHLEVCTGGESSDLHPRDYSVSLMAIMGLLSFMVIMIIIFFNTPYKRLEAEKASTSNISSSSSSHSLTATSGYGTEGVSRNTTTSSRVSRNHPTVLPVNITETPEAEEEYEQCHL</sequence>
<dbReference type="SUPFAM" id="SSF103473">
    <property type="entry name" value="MFS general substrate transporter"/>
    <property type="match status" value="1"/>
</dbReference>
<proteinExistence type="predicted"/>
<evidence type="ECO:0000256" key="5">
    <source>
        <dbReference type="SAM" id="MobiDB-lite"/>
    </source>
</evidence>
<evidence type="ECO:0000256" key="2">
    <source>
        <dbReference type="ARBA" id="ARBA00022692"/>
    </source>
</evidence>
<feature type="region of interest" description="Disordered" evidence="5">
    <location>
        <begin position="497"/>
        <end position="555"/>
    </location>
</feature>
<dbReference type="Gene3D" id="1.20.1250.20">
    <property type="entry name" value="MFS general substrate transporter like domains"/>
    <property type="match status" value="1"/>
</dbReference>
<keyword evidence="2 6" id="KW-0812">Transmembrane</keyword>
<feature type="compositionally biased region" description="Low complexity" evidence="5">
    <location>
        <begin position="518"/>
        <end position="528"/>
    </location>
</feature>
<evidence type="ECO:0000256" key="3">
    <source>
        <dbReference type="ARBA" id="ARBA00022989"/>
    </source>
</evidence>
<dbReference type="GO" id="GO:0016020">
    <property type="term" value="C:membrane"/>
    <property type="evidence" value="ECO:0007669"/>
    <property type="project" value="UniProtKB-SubCell"/>
</dbReference>
<feature type="transmembrane region" description="Helical" evidence="6">
    <location>
        <begin position="61"/>
        <end position="81"/>
    </location>
</feature>
<feature type="transmembrane region" description="Helical" evidence="6">
    <location>
        <begin position="282"/>
        <end position="303"/>
    </location>
</feature>
<feature type="transmembrane region" description="Helical" evidence="6">
    <location>
        <begin position="129"/>
        <end position="151"/>
    </location>
</feature>
<comment type="caution">
    <text evidence="7">The sequence shown here is derived from an EMBL/GenBank/DDBJ whole genome shotgun (WGS) entry which is preliminary data.</text>
</comment>
<comment type="subcellular location">
    <subcellularLocation>
        <location evidence="1">Membrane</location>
        <topology evidence="1">Multi-pass membrane protein</topology>
    </subcellularLocation>
</comment>
<feature type="transmembrane region" description="Helical" evidence="6">
    <location>
        <begin position="459"/>
        <end position="481"/>
    </location>
</feature>
<feature type="compositionally biased region" description="Acidic residues" evidence="5">
    <location>
        <begin position="544"/>
        <end position="555"/>
    </location>
</feature>
<dbReference type="InterPro" id="IPR011701">
    <property type="entry name" value="MFS"/>
</dbReference>
<feature type="transmembrane region" description="Helical" evidence="6">
    <location>
        <begin position="315"/>
        <end position="339"/>
    </location>
</feature>
<keyword evidence="8" id="KW-1185">Reference proteome</keyword>
<dbReference type="EMBL" id="JARAKH010000023">
    <property type="protein sequence ID" value="KAK8391780.1"/>
    <property type="molecule type" value="Genomic_DNA"/>
</dbReference>
<feature type="region of interest" description="Disordered" evidence="5">
    <location>
        <begin position="1"/>
        <end position="20"/>
    </location>
</feature>
<evidence type="ECO:0000313" key="8">
    <source>
        <dbReference type="Proteomes" id="UP001487740"/>
    </source>
</evidence>
<protein>
    <recommendedName>
        <fullName evidence="9">Major facilitator superfamily (MFS) profile domain-containing protein</fullName>
    </recommendedName>
</protein>
<feature type="transmembrane region" description="Helical" evidence="6">
    <location>
        <begin position="198"/>
        <end position="217"/>
    </location>
</feature>
<keyword evidence="3 6" id="KW-1133">Transmembrane helix</keyword>
<feature type="transmembrane region" description="Helical" evidence="6">
    <location>
        <begin position="101"/>
        <end position="122"/>
    </location>
</feature>
<feature type="transmembrane region" description="Helical" evidence="6">
    <location>
        <begin position="375"/>
        <end position="399"/>
    </location>
</feature>
<evidence type="ECO:0008006" key="9">
    <source>
        <dbReference type="Google" id="ProtNLM"/>
    </source>
</evidence>
<evidence type="ECO:0000256" key="6">
    <source>
        <dbReference type="SAM" id="Phobius"/>
    </source>
</evidence>
<evidence type="ECO:0000256" key="1">
    <source>
        <dbReference type="ARBA" id="ARBA00004141"/>
    </source>
</evidence>
<evidence type="ECO:0000313" key="7">
    <source>
        <dbReference type="EMBL" id="KAK8391780.1"/>
    </source>
</evidence>
<organism evidence="7 8">
    <name type="scientific">Scylla paramamosain</name>
    <name type="common">Mud crab</name>
    <dbReference type="NCBI Taxonomy" id="85552"/>
    <lineage>
        <taxon>Eukaryota</taxon>
        <taxon>Metazoa</taxon>
        <taxon>Ecdysozoa</taxon>
        <taxon>Arthropoda</taxon>
        <taxon>Crustacea</taxon>
        <taxon>Multicrustacea</taxon>
        <taxon>Malacostraca</taxon>
        <taxon>Eumalacostraca</taxon>
        <taxon>Eucarida</taxon>
        <taxon>Decapoda</taxon>
        <taxon>Pleocyemata</taxon>
        <taxon>Brachyura</taxon>
        <taxon>Eubrachyura</taxon>
        <taxon>Portunoidea</taxon>
        <taxon>Portunidae</taxon>
        <taxon>Portuninae</taxon>
        <taxon>Scylla</taxon>
    </lineage>
</organism>
<dbReference type="PANTHER" id="PTHR10924">
    <property type="entry name" value="MAJOR FACILITATOR SUPERFAMILY PROTEIN-RELATED"/>
    <property type="match status" value="1"/>
</dbReference>
<keyword evidence="4 6" id="KW-0472">Membrane</keyword>
<evidence type="ECO:0000256" key="4">
    <source>
        <dbReference type="ARBA" id="ARBA00023136"/>
    </source>
</evidence>
<feature type="transmembrane region" description="Helical" evidence="6">
    <location>
        <begin position="229"/>
        <end position="247"/>
    </location>
</feature>
<dbReference type="Proteomes" id="UP001487740">
    <property type="component" value="Unassembled WGS sequence"/>
</dbReference>
<dbReference type="PANTHER" id="PTHR10924:SF6">
    <property type="entry name" value="SOLUTE CARRIER FAMILY 49 MEMBER A3"/>
    <property type="match status" value="1"/>
</dbReference>
<name>A0AAW0TVR2_SCYPA</name>
<accession>A0AAW0TVR2</accession>
<feature type="transmembrane region" description="Helical" evidence="6">
    <location>
        <begin position="351"/>
        <end position="369"/>
    </location>
</feature>
<reference evidence="7 8" key="1">
    <citation type="submission" date="2023-03" db="EMBL/GenBank/DDBJ databases">
        <title>High-quality genome of Scylla paramamosain provides insights in environmental adaptation.</title>
        <authorList>
            <person name="Zhang L."/>
        </authorList>
    </citation>
    <scope>NUCLEOTIDE SEQUENCE [LARGE SCALE GENOMIC DNA]</scope>
    <source>
        <strain evidence="7">LZ_2023a</strain>
        <tissue evidence="7">Muscle</tissue>
    </source>
</reference>
<feature type="compositionally biased region" description="Low complexity" evidence="5">
    <location>
        <begin position="497"/>
        <end position="511"/>
    </location>
</feature>